<evidence type="ECO:0000313" key="3">
    <source>
        <dbReference type="Proteomes" id="UP000281738"/>
    </source>
</evidence>
<dbReference type="EMBL" id="RKHO01000001">
    <property type="protein sequence ID" value="ROR91739.1"/>
    <property type="molecule type" value="Genomic_DNA"/>
</dbReference>
<dbReference type="RefSeq" id="WP_170169810.1">
    <property type="nucleotide sequence ID" value="NZ_RKHO01000001.1"/>
</dbReference>
<gene>
    <name evidence="2" type="ORF">EDD33_2614</name>
</gene>
<feature type="region of interest" description="Disordered" evidence="1">
    <location>
        <begin position="25"/>
        <end position="46"/>
    </location>
</feature>
<evidence type="ECO:0000313" key="2">
    <source>
        <dbReference type="EMBL" id="ROR91739.1"/>
    </source>
</evidence>
<dbReference type="Proteomes" id="UP000281738">
    <property type="component" value="Unassembled WGS sequence"/>
</dbReference>
<evidence type="ECO:0000256" key="1">
    <source>
        <dbReference type="SAM" id="MobiDB-lite"/>
    </source>
</evidence>
<keyword evidence="3" id="KW-1185">Reference proteome</keyword>
<sequence>MTPTLALTDAITCLGMEWAERVREAVDTTTRTRPTRAANQEDDRGN</sequence>
<name>A0A3N2CW73_9ACTN</name>
<organism evidence="2 3">
    <name type="scientific">Nocardioides aurantiacus</name>
    <dbReference type="NCBI Taxonomy" id="86796"/>
    <lineage>
        <taxon>Bacteria</taxon>
        <taxon>Bacillati</taxon>
        <taxon>Actinomycetota</taxon>
        <taxon>Actinomycetes</taxon>
        <taxon>Propionibacteriales</taxon>
        <taxon>Nocardioidaceae</taxon>
        <taxon>Nocardioides</taxon>
    </lineage>
</organism>
<accession>A0A3N2CW73</accession>
<proteinExistence type="predicted"/>
<dbReference type="AlphaFoldDB" id="A0A3N2CW73"/>
<comment type="caution">
    <text evidence="2">The sequence shown here is derived from an EMBL/GenBank/DDBJ whole genome shotgun (WGS) entry which is preliminary data.</text>
</comment>
<protein>
    <submittedName>
        <fullName evidence="2">Uncharacterized protein</fullName>
    </submittedName>
</protein>
<reference evidence="2 3" key="1">
    <citation type="submission" date="2018-11" db="EMBL/GenBank/DDBJ databases">
        <title>Sequencing the genomes of 1000 actinobacteria strains.</title>
        <authorList>
            <person name="Klenk H.-P."/>
        </authorList>
    </citation>
    <scope>NUCLEOTIDE SEQUENCE [LARGE SCALE GENOMIC DNA]</scope>
    <source>
        <strain evidence="2 3">DSM 12652</strain>
    </source>
</reference>